<organism evidence="5 6">
    <name type="scientific">Tepidibacter hydrothermalis</name>
    <dbReference type="NCBI Taxonomy" id="3036126"/>
    <lineage>
        <taxon>Bacteria</taxon>
        <taxon>Bacillati</taxon>
        <taxon>Bacillota</taxon>
        <taxon>Clostridia</taxon>
        <taxon>Peptostreptococcales</taxon>
        <taxon>Peptostreptococcaceae</taxon>
        <taxon>Tepidibacter</taxon>
    </lineage>
</organism>
<sequence>MEKKKKDGRLLRWDDITDVEVVGRTKHSPSNPGKYITDNNPYTVVDGDLFDFYSEIEEISIMPKPMLTNEYMFGKIFPLLEQCTGRKDAYKVQLLKDIERQNLEGEGKIVPEVSEEKEADLVKLKQEIKEYVKSLGSDLICGFTKLDRRYIAEGLDELFPYDNIMVLGMEMNWEQTMEAPHPAHKTGEHFVFRVYQEIGKTVHKVADFIRSKGHSCVARVGMDGVLKYPPHAVNAGLGQFTTSGLIATKEFGTRVRFCAINIEPDIPIDKPIDINMDEFCGKCRICYKVCPAGALTKDPIMYRGRQLRKTNGKKCVPNIEANHDCALCIKVCPLSMFGYEKCMEAIPQYYKYNTMEEDVVKNKLLNRKYDKDVACACGEED</sequence>
<dbReference type="SUPFAM" id="SSF54862">
    <property type="entry name" value="4Fe-4S ferredoxins"/>
    <property type="match status" value="1"/>
</dbReference>
<evidence type="ECO:0000313" key="6">
    <source>
        <dbReference type="Proteomes" id="UP001222800"/>
    </source>
</evidence>
<evidence type="ECO:0000259" key="4">
    <source>
        <dbReference type="PROSITE" id="PS51379"/>
    </source>
</evidence>
<dbReference type="Pfam" id="PF13484">
    <property type="entry name" value="Fer4_16"/>
    <property type="match status" value="1"/>
</dbReference>
<evidence type="ECO:0000256" key="3">
    <source>
        <dbReference type="ARBA" id="ARBA00023014"/>
    </source>
</evidence>
<name>A0ABY8E7Q4_9FIRM</name>
<protein>
    <recommendedName>
        <fullName evidence="4">4Fe-4S ferredoxin-type domain-containing protein</fullName>
    </recommendedName>
</protein>
<dbReference type="PANTHER" id="PTHR42827:SF1">
    <property type="entry name" value="IRON-SULFUR CLUSTER-BINDING PROTEIN"/>
    <property type="match status" value="1"/>
</dbReference>
<keyword evidence="3" id="KW-0411">Iron-sulfur</keyword>
<dbReference type="PROSITE" id="PS00198">
    <property type="entry name" value="4FE4S_FER_1"/>
    <property type="match status" value="1"/>
</dbReference>
<dbReference type="EMBL" id="CP120733">
    <property type="protein sequence ID" value="WFD08889.1"/>
    <property type="molecule type" value="Genomic_DNA"/>
</dbReference>
<dbReference type="Gene3D" id="3.30.70.20">
    <property type="match status" value="1"/>
</dbReference>
<evidence type="ECO:0000256" key="2">
    <source>
        <dbReference type="ARBA" id="ARBA00023004"/>
    </source>
</evidence>
<keyword evidence="2" id="KW-0408">Iron</keyword>
<gene>
    <name evidence="5" type="ORF">P4S50_10855</name>
</gene>
<dbReference type="InterPro" id="IPR017900">
    <property type="entry name" value="4Fe4S_Fe_S_CS"/>
</dbReference>
<dbReference type="InterPro" id="IPR017896">
    <property type="entry name" value="4Fe4S_Fe-S-bd"/>
</dbReference>
<keyword evidence="6" id="KW-1185">Reference proteome</keyword>
<dbReference type="PROSITE" id="PS51379">
    <property type="entry name" value="4FE4S_FER_2"/>
    <property type="match status" value="1"/>
</dbReference>
<reference evidence="5 6" key="1">
    <citation type="submission" date="2023-03" db="EMBL/GenBank/DDBJ databases">
        <title>Complete genome sequence of Tepidibacter sp. SWIR-1, isolated from a deep-sea hydrothermal vent.</title>
        <authorList>
            <person name="Li X."/>
        </authorList>
    </citation>
    <scope>NUCLEOTIDE SEQUENCE [LARGE SCALE GENOMIC DNA]</scope>
    <source>
        <strain evidence="5 6">SWIR-1</strain>
    </source>
</reference>
<evidence type="ECO:0000313" key="5">
    <source>
        <dbReference type="EMBL" id="WFD08889.1"/>
    </source>
</evidence>
<dbReference type="PANTHER" id="PTHR42827">
    <property type="entry name" value="IRON-SULFUR CLUSTER-BINDING PROTEIN-RELATED"/>
    <property type="match status" value="1"/>
</dbReference>
<accession>A0ABY8E7Q4</accession>
<dbReference type="Proteomes" id="UP001222800">
    <property type="component" value="Chromosome"/>
</dbReference>
<evidence type="ECO:0000256" key="1">
    <source>
        <dbReference type="ARBA" id="ARBA00022723"/>
    </source>
</evidence>
<keyword evidence="1" id="KW-0479">Metal-binding</keyword>
<feature type="domain" description="4Fe-4S ferredoxin-type" evidence="4">
    <location>
        <begin position="270"/>
        <end position="300"/>
    </location>
</feature>
<proteinExistence type="predicted"/>
<dbReference type="RefSeq" id="WP_277730806.1">
    <property type="nucleotide sequence ID" value="NZ_CP120733.1"/>
</dbReference>